<dbReference type="Proteomes" id="UP000187506">
    <property type="component" value="Chromosome"/>
</dbReference>
<evidence type="ECO:0000259" key="6">
    <source>
        <dbReference type="Pfam" id="PF01103"/>
    </source>
</evidence>
<keyword evidence="8" id="KW-1185">Reference proteome</keyword>
<name>A0AAC9LR63_9FLAO</name>
<evidence type="ECO:0000256" key="3">
    <source>
        <dbReference type="ARBA" id="ARBA00022729"/>
    </source>
</evidence>
<dbReference type="AlphaFoldDB" id="A0AAC9LR63"/>
<dbReference type="Gene3D" id="2.40.160.50">
    <property type="entry name" value="membrane protein fhac: a member of the omp85/tpsb transporter family"/>
    <property type="match status" value="1"/>
</dbReference>
<organism evidence="7 8">
    <name type="scientific">Lacinutrix venerupis</name>
    <dbReference type="NCBI Taxonomy" id="1486034"/>
    <lineage>
        <taxon>Bacteria</taxon>
        <taxon>Pseudomonadati</taxon>
        <taxon>Bacteroidota</taxon>
        <taxon>Flavobacteriia</taxon>
        <taxon>Flavobacteriales</taxon>
        <taxon>Flavobacteriaceae</taxon>
        <taxon>Lacinutrix</taxon>
    </lineage>
</organism>
<keyword evidence="5" id="KW-0998">Cell outer membrane</keyword>
<keyword evidence="2" id="KW-0812">Transmembrane</keyword>
<protein>
    <recommendedName>
        <fullName evidence="6">Bacterial surface antigen (D15) domain-containing protein</fullName>
    </recommendedName>
</protein>
<accession>A0AAC9LR63</accession>
<evidence type="ECO:0000256" key="2">
    <source>
        <dbReference type="ARBA" id="ARBA00022692"/>
    </source>
</evidence>
<dbReference type="Pfam" id="PF01103">
    <property type="entry name" value="Omp85"/>
    <property type="match status" value="1"/>
</dbReference>
<gene>
    <name evidence="7" type="ORF">BWR22_13680</name>
</gene>
<dbReference type="PANTHER" id="PTHR12815">
    <property type="entry name" value="SORTING AND ASSEMBLY MACHINERY SAMM50 PROTEIN FAMILY MEMBER"/>
    <property type="match status" value="1"/>
</dbReference>
<evidence type="ECO:0000256" key="4">
    <source>
        <dbReference type="ARBA" id="ARBA00023136"/>
    </source>
</evidence>
<dbReference type="PANTHER" id="PTHR12815:SF47">
    <property type="entry name" value="TRANSLOCATION AND ASSEMBLY MODULE SUBUNIT TAMA"/>
    <property type="match status" value="1"/>
</dbReference>
<comment type="subcellular location">
    <subcellularLocation>
        <location evidence="1">Membrane</location>
    </subcellularLocation>
</comment>
<sequence length="750" mass="85136">MLSIIIVITQSCAVKKYIPEGELLYTGAEIEIKADSLVENPKSLEPILEAVITPEPNSKFLGMRPGLHFYYKVQKEKPGFINRWLFKQFGEEPVYQSDVEAYEVEDVLVNKLENNGFFYSRATSDFIENKNTKEASVVYSITVPTPYKIETYQVDSLPSPIYEDIKYAVEKLNFKKGTRFDLEGMKTERQRIDAHLKNKGYYNFNSDFLIFEADSNQYDNKSVDLYLKLKSEVPEKAIVPYRLGKVNIYPDYELPKDSKVFDSERYNEKTYVQDPKFFRPDRLDPFITLNEGELYNPLNSKNTARRLSTIGAYKFVNIQYKETDSIANDGLGLLDTNIYLSPLNKRAVRAEIQAVTKSNNFAGPALVLTYSNRNLFKGGETLNISTKAAYETQIAGKNQAGLSSLELGAEAELIFPRVLFPIKISDNYFKYAIPKTKTSIGFDYLNRSELYTLLSANARFGYVWDASRYVTHTINPISTNYTRLSNTTEEFQAILDDNPFLKSSFDQEFISGLTYSFTYNELANSSKTHQFYANFNFDVAGNTISLLGKEKEAGEPKQIFGLEYAQYAKADIDLHYHFNFGKDQKIATRLFAGYGLAYGNSEILPYTKQYFSGGPYSVRAFRIRSLGPGTYSNSGTEDETFFDQTGNIRLEANIEYRFPIFGFFKGAVFADAGNVWNSKENPSLPGGEFSSDFLSELGMGAGFGLRVDVQGFVIRLDLAAPFHDPGEEKGERLDFKLDEPILNFAIGYPF</sequence>
<evidence type="ECO:0000313" key="8">
    <source>
        <dbReference type="Proteomes" id="UP000187506"/>
    </source>
</evidence>
<evidence type="ECO:0000256" key="1">
    <source>
        <dbReference type="ARBA" id="ARBA00004370"/>
    </source>
</evidence>
<evidence type="ECO:0000313" key="7">
    <source>
        <dbReference type="EMBL" id="APY01547.1"/>
    </source>
</evidence>
<dbReference type="GO" id="GO:0019867">
    <property type="term" value="C:outer membrane"/>
    <property type="evidence" value="ECO:0007669"/>
    <property type="project" value="InterPro"/>
</dbReference>
<dbReference type="EMBL" id="CP019352">
    <property type="protein sequence ID" value="APY01547.1"/>
    <property type="molecule type" value="Genomic_DNA"/>
</dbReference>
<dbReference type="KEGG" id="lvn:BWR22_13680"/>
<feature type="domain" description="Bacterial surface antigen (D15)" evidence="6">
    <location>
        <begin position="455"/>
        <end position="737"/>
    </location>
</feature>
<proteinExistence type="predicted"/>
<reference evidence="7 8" key="1">
    <citation type="submission" date="2017-01" db="EMBL/GenBank/DDBJ databases">
        <title>Complete genome of Lacinutrix venerupis DOK2-8 isolated from seawater in Dokdo.</title>
        <authorList>
            <person name="Chi W.-J."/>
            <person name="Kim J.H."/>
        </authorList>
    </citation>
    <scope>NUCLEOTIDE SEQUENCE [LARGE SCALE GENOMIC DNA]</scope>
    <source>
        <strain evidence="7 8">DOK2-8</strain>
    </source>
</reference>
<dbReference type="InterPro" id="IPR039910">
    <property type="entry name" value="D15-like"/>
</dbReference>
<evidence type="ECO:0000256" key="5">
    <source>
        <dbReference type="ARBA" id="ARBA00023237"/>
    </source>
</evidence>
<keyword evidence="3" id="KW-0732">Signal</keyword>
<keyword evidence="4" id="KW-0472">Membrane</keyword>
<dbReference type="InterPro" id="IPR000184">
    <property type="entry name" value="Bac_surfAg_D15"/>
</dbReference>